<feature type="domain" description="Septum formation-related" evidence="3">
    <location>
        <begin position="138"/>
        <end position="231"/>
    </location>
</feature>
<accession>A0AB39BIW8</accession>
<evidence type="ECO:0000259" key="3">
    <source>
        <dbReference type="Pfam" id="PF13845"/>
    </source>
</evidence>
<feature type="region of interest" description="Disordered" evidence="1">
    <location>
        <begin position="102"/>
        <end position="128"/>
    </location>
</feature>
<dbReference type="RefSeq" id="WP_368498454.1">
    <property type="nucleotide sequence ID" value="NZ_CP162511.1"/>
</dbReference>
<feature type="transmembrane region" description="Helical" evidence="2">
    <location>
        <begin position="57"/>
        <end position="84"/>
    </location>
</feature>
<keyword evidence="2" id="KW-0812">Transmembrane</keyword>
<sequence>MSQYTPGQRPPVGPPEDPDKTLGFVGLGLSFVVNIAGLIVSAVALQNSRKAGYRNSPALAGLIVSASTLVLGFVMAIVITVLTFTITFGVLAMAAASAVASDGLPGETSEPYDPAVPPSPLGEGPGDPAGGPFAYDIGDCFLEPEPGSNDVDVVDCDEPHDYEVYDEFEVPDTSDGAYPGDDRMDYAADEGCLERYEDFTGIAWEDSIYDFTYAAPTETTWTEDDDRLVLCAAFDPEGPLRGSLEGVEE</sequence>
<feature type="transmembrane region" description="Helical" evidence="2">
    <location>
        <begin position="22"/>
        <end position="45"/>
    </location>
</feature>
<evidence type="ECO:0000256" key="1">
    <source>
        <dbReference type="SAM" id="MobiDB-lite"/>
    </source>
</evidence>
<protein>
    <submittedName>
        <fullName evidence="4">Septum formation family protein</fullName>
    </submittedName>
</protein>
<organism evidence="4">
    <name type="scientific">Herbiconiux sp. A18JL235</name>
    <dbReference type="NCBI Taxonomy" id="3152363"/>
    <lineage>
        <taxon>Bacteria</taxon>
        <taxon>Bacillati</taxon>
        <taxon>Actinomycetota</taxon>
        <taxon>Actinomycetes</taxon>
        <taxon>Micrococcales</taxon>
        <taxon>Microbacteriaceae</taxon>
        <taxon>Herbiconiux</taxon>
    </lineage>
</organism>
<keyword evidence="2" id="KW-0472">Membrane</keyword>
<evidence type="ECO:0000313" key="4">
    <source>
        <dbReference type="EMBL" id="XDI06065.1"/>
    </source>
</evidence>
<gene>
    <name evidence="4" type="ORF">ABFY20_02900</name>
</gene>
<dbReference type="Pfam" id="PF13845">
    <property type="entry name" value="Septum_form"/>
    <property type="match status" value="1"/>
</dbReference>
<dbReference type="EMBL" id="CP162511">
    <property type="protein sequence ID" value="XDI06065.1"/>
    <property type="molecule type" value="Genomic_DNA"/>
</dbReference>
<dbReference type="InterPro" id="IPR026004">
    <property type="entry name" value="Septum_form"/>
</dbReference>
<dbReference type="AlphaFoldDB" id="A0AB39BIW8"/>
<keyword evidence="2" id="KW-1133">Transmembrane helix</keyword>
<evidence type="ECO:0000256" key="2">
    <source>
        <dbReference type="SAM" id="Phobius"/>
    </source>
</evidence>
<proteinExistence type="predicted"/>
<reference evidence="4" key="1">
    <citation type="submission" date="2024-05" db="EMBL/GenBank/DDBJ databases">
        <title>Herbiconiux sp. A18JL235.</title>
        <authorList>
            <person name="Zhang G."/>
        </authorList>
    </citation>
    <scope>NUCLEOTIDE SEQUENCE</scope>
    <source>
        <strain evidence="4">A18JL235</strain>
    </source>
</reference>
<name>A0AB39BIW8_9MICO</name>